<dbReference type="Gene3D" id="1.10.510.10">
    <property type="entry name" value="Transferase(Phosphotransferase) domain 1"/>
    <property type="match status" value="1"/>
</dbReference>
<evidence type="ECO:0000256" key="2">
    <source>
        <dbReference type="ARBA" id="ARBA00022803"/>
    </source>
</evidence>
<dbReference type="CDD" id="cd14014">
    <property type="entry name" value="STKc_PknB_like"/>
    <property type="match status" value="1"/>
</dbReference>
<feature type="transmembrane region" description="Helical" evidence="4">
    <location>
        <begin position="303"/>
        <end position="321"/>
    </location>
</feature>
<feature type="repeat" description="TPR" evidence="3">
    <location>
        <begin position="434"/>
        <end position="467"/>
    </location>
</feature>
<evidence type="ECO:0000259" key="5">
    <source>
        <dbReference type="PROSITE" id="PS50011"/>
    </source>
</evidence>
<dbReference type="PROSITE" id="PS50005">
    <property type="entry name" value="TPR"/>
    <property type="match status" value="10"/>
</dbReference>
<feature type="repeat" description="TPR" evidence="3">
    <location>
        <begin position="468"/>
        <end position="501"/>
    </location>
</feature>
<keyword evidence="4" id="KW-0812">Transmembrane</keyword>
<name>A0A932FXR4_UNCTE</name>
<feature type="repeat" description="TPR" evidence="3">
    <location>
        <begin position="570"/>
        <end position="603"/>
    </location>
</feature>
<dbReference type="SMART" id="SM00220">
    <property type="entry name" value="S_TKc"/>
    <property type="match status" value="1"/>
</dbReference>
<dbReference type="SUPFAM" id="SSF48452">
    <property type="entry name" value="TPR-like"/>
    <property type="match status" value="1"/>
</dbReference>
<dbReference type="GO" id="GO:0004672">
    <property type="term" value="F:protein kinase activity"/>
    <property type="evidence" value="ECO:0007669"/>
    <property type="project" value="InterPro"/>
</dbReference>
<dbReference type="InterPro" id="IPR013105">
    <property type="entry name" value="TPR_2"/>
</dbReference>
<dbReference type="Proteomes" id="UP000769766">
    <property type="component" value="Unassembled WGS sequence"/>
</dbReference>
<dbReference type="Pfam" id="PF13414">
    <property type="entry name" value="TPR_11"/>
    <property type="match status" value="3"/>
</dbReference>
<dbReference type="GO" id="GO:0005524">
    <property type="term" value="F:ATP binding"/>
    <property type="evidence" value="ECO:0007669"/>
    <property type="project" value="InterPro"/>
</dbReference>
<dbReference type="InterPro" id="IPR006597">
    <property type="entry name" value="Sel1-like"/>
</dbReference>
<accession>A0A932FXR4</accession>
<feature type="repeat" description="TPR" evidence="3">
    <location>
        <begin position="638"/>
        <end position="671"/>
    </location>
</feature>
<dbReference type="PANTHER" id="PTHR44998:SF1">
    <property type="entry name" value="UDP-N-ACETYLGLUCOSAMINE--PEPTIDE N-ACETYLGLUCOSAMINYLTRANSFERASE 110 KDA SUBUNIT"/>
    <property type="match status" value="1"/>
</dbReference>
<keyword evidence="1" id="KW-0677">Repeat</keyword>
<keyword evidence="4" id="KW-0472">Membrane</keyword>
<dbReference type="EMBL" id="JACPRF010000407">
    <property type="protein sequence ID" value="MBI2877843.1"/>
    <property type="molecule type" value="Genomic_DNA"/>
</dbReference>
<dbReference type="PROSITE" id="PS50011">
    <property type="entry name" value="PROTEIN_KINASE_DOM"/>
    <property type="match status" value="1"/>
</dbReference>
<dbReference type="GO" id="GO:0006493">
    <property type="term" value="P:protein O-linked glycosylation"/>
    <property type="evidence" value="ECO:0007669"/>
    <property type="project" value="TreeGrafter"/>
</dbReference>
<dbReference type="Pfam" id="PF00069">
    <property type="entry name" value="Pkinase"/>
    <property type="match status" value="1"/>
</dbReference>
<dbReference type="SMART" id="SM00671">
    <property type="entry name" value="SEL1"/>
    <property type="match status" value="8"/>
</dbReference>
<dbReference type="InterPro" id="IPR019734">
    <property type="entry name" value="TPR_rpt"/>
</dbReference>
<keyword evidence="2 3" id="KW-0802">TPR repeat</keyword>
<gene>
    <name evidence="6" type="ORF">HYY20_13290</name>
</gene>
<comment type="caution">
    <text evidence="6">The sequence shown here is derived from an EMBL/GenBank/DDBJ whole genome shotgun (WGS) entry which is preliminary data.</text>
</comment>
<feature type="repeat" description="TPR" evidence="3">
    <location>
        <begin position="366"/>
        <end position="399"/>
    </location>
</feature>
<feature type="repeat" description="TPR" evidence="3">
    <location>
        <begin position="400"/>
        <end position="433"/>
    </location>
</feature>
<keyword evidence="4" id="KW-1133">Transmembrane helix</keyword>
<dbReference type="SUPFAM" id="SSF56112">
    <property type="entry name" value="Protein kinase-like (PK-like)"/>
    <property type="match status" value="1"/>
</dbReference>
<evidence type="ECO:0000256" key="1">
    <source>
        <dbReference type="ARBA" id="ARBA00022737"/>
    </source>
</evidence>
<proteinExistence type="predicted"/>
<protein>
    <submittedName>
        <fullName evidence="6">Tetratricopeptide repeat protein</fullName>
    </submittedName>
</protein>
<dbReference type="Pfam" id="PF07719">
    <property type="entry name" value="TPR_2"/>
    <property type="match status" value="1"/>
</dbReference>
<evidence type="ECO:0000256" key="4">
    <source>
        <dbReference type="SAM" id="Phobius"/>
    </source>
</evidence>
<evidence type="ECO:0000313" key="6">
    <source>
        <dbReference type="EMBL" id="MBI2877843.1"/>
    </source>
</evidence>
<dbReference type="InterPro" id="IPR011009">
    <property type="entry name" value="Kinase-like_dom_sf"/>
</dbReference>
<dbReference type="InterPro" id="IPR011990">
    <property type="entry name" value="TPR-like_helical_dom_sf"/>
</dbReference>
<dbReference type="SMART" id="SM00028">
    <property type="entry name" value="TPR"/>
    <property type="match status" value="11"/>
</dbReference>
<feature type="domain" description="Protein kinase" evidence="5">
    <location>
        <begin position="1"/>
        <end position="259"/>
    </location>
</feature>
<reference evidence="6" key="1">
    <citation type="submission" date="2020-07" db="EMBL/GenBank/DDBJ databases">
        <title>Huge and variable diversity of episymbiotic CPR bacteria and DPANN archaea in groundwater ecosystems.</title>
        <authorList>
            <person name="He C.Y."/>
            <person name="Keren R."/>
            <person name="Whittaker M."/>
            <person name="Farag I.F."/>
            <person name="Doudna J."/>
            <person name="Cate J.H.D."/>
            <person name="Banfield J.F."/>
        </authorList>
    </citation>
    <scope>NUCLEOTIDE SEQUENCE</scope>
    <source>
        <strain evidence="6">NC_groundwater_672_Ag_B-0.1um_62_36</strain>
    </source>
</reference>
<dbReference type="Gene3D" id="1.25.40.10">
    <property type="entry name" value="Tetratricopeptide repeat domain"/>
    <property type="match status" value="5"/>
</dbReference>
<dbReference type="Pfam" id="PF13432">
    <property type="entry name" value="TPR_16"/>
    <property type="match status" value="2"/>
</dbReference>
<sequence>MADVYLARDTEENREVALKLIEHSPDLDTQEVLEAERYGALLQEELCREDPHVVRIHGHGDIDGHFYIDMEYVEGEDLAELIRQGPLPPSHAARIAAEVCEALEKAHSFVTVIEGKEFTGIVHGDIKPKNIRLDPQGRVRLLDFGIARALSLTRKFTHNKFGSAAYSSPERLDTGEVHKDSDLWSVGVVLYEMASGRLPFWAHTTQQLEGMIRAQKPPHPLPDTCPERLREIILKALAPEQPQRYPSARAFASDLQAFLVAITAGAEADLDYERTRRQAPRGKPVVPQPPTQSHFKLPSRAKLSALVVGLLLIFALSLFLWKREDIRVAQKAITHDQLGGALYAQKDLDGAVQEYRRAIELKPDYAEAHYHLGAALRDQGNLKGAIEAYRRAIELKPDYTEAHHGLGVALKARGNLKGAIEAYRRAIELKPDYAEAHYHLGIALKDKGNLQGAIEAYRRAIELKPDYAEAHNSLGNLLKARGDLAGAIEAYHQAIRSKPGYAWAHYNLGNTLRARGDLAGAIDAYRQFIELKPGHAEAHYHLASALKAEGDLEEAIHEYQQVIALQPNHAEAHYELANILRDEGDLDGAIEAYRQATELKPGHAEAHYRLANALKDEGDLDGAIEEYRQVVKLQPNHAEAYHELGVVLYAQGDLDGAIDAYRQAIQIRPDYPEAHYDLGVALMARGDRVNALQEFFTYLAKVAGRGQWKQKARNFIHELGGIP</sequence>
<dbReference type="GO" id="GO:0016757">
    <property type="term" value="F:glycosyltransferase activity"/>
    <property type="evidence" value="ECO:0007669"/>
    <property type="project" value="TreeGrafter"/>
</dbReference>
<dbReference type="AlphaFoldDB" id="A0A932FXR4"/>
<dbReference type="PANTHER" id="PTHR44998">
    <property type="match status" value="1"/>
</dbReference>
<dbReference type="PROSITE" id="PS50293">
    <property type="entry name" value="TPR_REGION"/>
    <property type="match status" value="7"/>
</dbReference>
<organism evidence="6 7">
    <name type="scientific">Tectimicrobiota bacterium</name>
    <dbReference type="NCBI Taxonomy" id="2528274"/>
    <lineage>
        <taxon>Bacteria</taxon>
        <taxon>Pseudomonadati</taxon>
        <taxon>Nitrospinota/Tectimicrobiota group</taxon>
        <taxon>Candidatus Tectimicrobiota</taxon>
    </lineage>
</organism>
<dbReference type="Gene3D" id="3.30.200.20">
    <property type="entry name" value="Phosphorylase Kinase, domain 1"/>
    <property type="match status" value="1"/>
</dbReference>
<dbReference type="InterPro" id="IPR000719">
    <property type="entry name" value="Prot_kinase_dom"/>
</dbReference>
<evidence type="ECO:0000256" key="3">
    <source>
        <dbReference type="PROSITE-ProRule" id="PRU00339"/>
    </source>
</evidence>
<feature type="repeat" description="TPR" evidence="3">
    <location>
        <begin position="332"/>
        <end position="365"/>
    </location>
</feature>
<feature type="repeat" description="TPR" evidence="3">
    <location>
        <begin position="502"/>
        <end position="535"/>
    </location>
</feature>
<feature type="repeat" description="TPR" evidence="3">
    <location>
        <begin position="604"/>
        <end position="637"/>
    </location>
</feature>
<feature type="repeat" description="TPR" evidence="3">
    <location>
        <begin position="536"/>
        <end position="569"/>
    </location>
</feature>
<evidence type="ECO:0000313" key="7">
    <source>
        <dbReference type="Proteomes" id="UP000769766"/>
    </source>
</evidence>